<organism evidence="1 2">
    <name type="scientific">Clostridium tepidiprofundi DSM 19306</name>
    <dbReference type="NCBI Taxonomy" id="1121338"/>
    <lineage>
        <taxon>Bacteria</taxon>
        <taxon>Bacillati</taxon>
        <taxon>Bacillota</taxon>
        <taxon>Clostridia</taxon>
        <taxon>Eubacteriales</taxon>
        <taxon>Clostridiaceae</taxon>
        <taxon>Clostridium</taxon>
    </lineage>
</organism>
<accession>A0A151B644</accession>
<evidence type="ECO:0008006" key="3">
    <source>
        <dbReference type="Google" id="ProtNLM"/>
    </source>
</evidence>
<evidence type="ECO:0000313" key="2">
    <source>
        <dbReference type="Proteomes" id="UP000075531"/>
    </source>
</evidence>
<dbReference type="AlphaFoldDB" id="A0A151B644"/>
<evidence type="ECO:0000313" key="1">
    <source>
        <dbReference type="EMBL" id="KYH35398.1"/>
    </source>
</evidence>
<name>A0A151B644_9CLOT</name>
<gene>
    <name evidence="1" type="ORF">CLTEP_05740</name>
</gene>
<dbReference type="Proteomes" id="UP000075531">
    <property type="component" value="Unassembled WGS sequence"/>
</dbReference>
<dbReference type="EMBL" id="LTBA01000003">
    <property type="protein sequence ID" value="KYH35398.1"/>
    <property type="molecule type" value="Genomic_DNA"/>
</dbReference>
<comment type="caution">
    <text evidence="1">The sequence shown here is derived from an EMBL/GenBank/DDBJ whole genome shotgun (WGS) entry which is preliminary data.</text>
</comment>
<protein>
    <recommendedName>
        <fullName evidence="3">DUF4829 domain-containing protein</fullName>
    </recommendedName>
</protein>
<reference evidence="1 2" key="1">
    <citation type="submission" date="2016-02" db="EMBL/GenBank/DDBJ databases">
        <title>Genome sequence of Clostridium tepidiprofundi DSM 19306.</title>
        <authorList>
            <person name="Poehlein A."/>
            <person name="Daniel R."/>
        </authorList>
    </citation>
    <scope>NUCLEOTIDE SEQUENCE [LARGE SCALE GENOMIC DNA]</scope>
    <source>
        <strain evidence="1 2">DSM 19306</strain>
    </source>
</reference>
<dbReference type="PATRIC" id="fig|1121338.3.peg.581"/>
<keyword evidence="2" id="KW-1185">Reference proteome</keyword>
<dbReference type="RefSeq" id="WP_066822303.1">
    <property type="nucleotide sequence ID" value="NZ_LTBA01000003.1"/>
</dbReference>
<sequence length="164" mass="19396">MKKKILTLFTCFLTFIVGIHYFTLKQSVKPNVNKKIKNIVSTYYDNISKEKYDSALQLFNYSSSDYINDLKQIKKLKKQYEYKINYPPDNMGWIQNITYDAKKRIYIVEANANIKYINKEWTASELVFVKKLKGKFKIIKILTDDRYCSFRGSKVLYIGKGNGY</sequence>
<proteinExistence type="predicted"/>